<dbReference type="EMBL" id="JAEAOA010002342">
    <property type="protein sequence ID" value="KAK3594133.1"/>
    <property type="molecule type" value="Genomic_DNA"/>
</dbReference>
<reference evidence="1" key="3">
    <citation type="submission" date="2023-05" db="EMBL/GenBank/DDBJ databases">
        <authorList>
            <person name="Smith C.H."/>
        </authorList>
    </citation>
    <scope>NUCLEOTIDE SEQUENCE</scope>
    <source>
        <strain evidence="1">CHS0354</strain>
        <tissue evidence="1">Mantle</tissue>
    </source>
</reference>
<accession>A0AAE0VXE5</accession>
<gene>
    <name evidence="1" type="ORF">CHS0354_040904</name>
</gene>
<dbReference type="Proteomes" id="UP001195483">
    <property type="component" value="Unassembled WGS sequence"/>
</dbReference>
<name>A0AAE0VXE5_9BIVA</name>
<sequence length="100" mass="11234">MAGLVLACQIVWFQSLPDIRISKPTRHCGSTACQTLGFQNLPDIVVPESAKHCDFKACQILQFQNLFCEFYYVAPLLLLVVETFGKGGKKIMPYLIILQL</sequence>
<dbReference type="AlphaFoldDB" id="A0AAE0VXE5"/>
<reference evidence="1" key="2">
    <citation type="journal article" date="2021" name="Genome Biol. Evol.">
        <title>Developing a high-quality reference genome for a parasitic bivalve with doubly uniparental inheritance (Bivalvia: Unionida).</title>
        <authorList>
            <person name="Smith C.H."/>
        </authorList>
    </citation>
    <scope>NUCLEOTIDE SEQUENCE</scope>
    <source>
        <strain evidence="1">CHS0354</strain>
        <tissue evidence="1">Mantle</tissue>
    </source>
</reference>
<protein>
    <submittedName>
        <fullName evidence="1">Uncharacterized protein</fullName>
    </submittedName>
</protein>
<keyword evidence="2" id="KW-1185">Reference proteome</keyword>
<organism evidence="1 2">
    <name type="scientific">Potamilus streckersoni</name>
    <dbReference type="NCBI Taxonomy" id="2493646"/>
    <lineage>
        <taxon>Eukaryota</taxon>
        <taxon>Metazoa</taxon>
        <taxon>Spiralia</taxon>
        <taxon>Lophotrochozoa</taxon>
        <taxon>Mollusca</taxon>
        <taxon>Bivalvia</taxon>
        <taxon>Autobranchia</taxon>
        <taxon>Heteroconchia</taxon>
        <taxon>Palaeoheterodonta</taxon>
        <taxon>Unionida</taxon>
        <taxon>Unionoidea</taxon>
        <taxon>Unionidae</taxon>
        <taxon>Ambleminae</taxon>
        <taxon>Lampsilini</taxon>
        <taxon>Potamilus</taxon>
    </lineage>
</organism>
<comment type="caution">
    <text evidence="1">The sequence shown here is derived from an EMBL/GenBank/DDBJ whole genome shotgun (WGS) entry which is preliminary data.</text>
</comment>
<proteinExistence type="predicted"/>
<evidence type="ECO:0000313" key="2">
    <source>
        <dbReference type="Proteomes" id="UP001195483"/>
    </source>
</evidence>
<reference evidence="1" key="1">
    <citation type="journal article" date="2021" name="Genome Biol. Evol.">
        <title>A High-Quality Reference Genome for a Parasitic Bivalve with Doubly Uniparental Inheritance (Bivalvia: Unionida).</title>
        <authorList>
            <person name="Smith C.H."/>
        </authorList>
    </citation>
    <scope>NUCLEOTIDE SEQUENCE</scope>
    <source>
        <strain evidence="1">CHS0354</strain>
    </source>
</reference>
<evidence type="ECO:0000313" key="1">
    <source>
        <dbReference type="EMBL" id="KAK3594133.1"/>
    </source>
</evidence>